<dbReference type="SMR" id="A0A1D8PHA7"/>
<evidence type="ECO:0000313" key="5">
    <source>
        <dbReference type="CGD" id="CAL0000188199"/>
    </source>
</evidence>
<dbReference type="GO" id="GO:0005884">
    <property type="term" value="C:actin filament"/>
    <property type="evidence" value="ECO:0000318"/>
    <property type="project" value="GO_Central"/>
</dbReference>
<dbReference type="EMBL" id="CP017624">
    <property type="protein sequence ID" value="AOW27516.1"/>
    <property type="molecule type" value="Genomic_DNA"/>
</dbReference>
<keyword evidence="1" id="KW-0677">Repeat</keyword>
<dbReference type="GeneID" id="3643443"/>
<dbReference type="VEuPathDB" id="FungiDB:C2_04970W_A"/>
<dbReference type="InterPro" id="IPR036872">
    <property type="entry name" value="CH_dom_sf"/>
</dbReference>
<dbReference type="InParanoid" id="A0A1D8PHA7"/>
<feature type="domain" description="Calponin-homology (CH)" evidence="4">
    <location>
        <begin position="12"/>
        <end position="148"/>
    </location>
</feature>
<dbReference type="PANTHER" id="PTHR19961:SF18">
    <property type="entry name" value="FI19014P1"/>
    <property type="match status" value="1"/>
</dbReference>
<dbReference type="Gene3D" id="1.10.418.10">
    <property type="entry name" value="Calponin-like domain"/>
    <property type="match status" value="2"/>
</dbReference>
<evidence type="ECO:0000259" key="4">
    <source>
        <dbReference type="PROSITE" id="PS50021"/>
    </source>
</evidence>
<organism evidence="6 7">
    <name type="scientific">Candida albicans (strain SC5314 / ATCC MYA-2876)</name>
    <name type="common">Yeast</name>
    <dbReference type="NCBI Taxonomy" id="237561"/>
    <lineage>
        <taxon>Eukaryota</taxon>
        <taxon>Fungi</taxon>
        <taxon>Dikarya</taxon>
        <taxon>Ascomycota</taxon>
        <taxon>Saccharomycotina</taxon>
        <taxon>Pichiomycetes</taxon>
        <taxon>Debaryomycetaceae</taxon>
        <taxon>Candida/Lodderomyces clade</taxon>
        <taxon>Candida</taxon>
    </lineage>
</organism>
<dbReference type="AlphaFoldDB" id="A0A1D8PHA7"/>
<reference evidence="6 7" key="2">
    <citation type="journal article" date="2007" name="Genome Biol.">
        <title>Assembly of the Candida albicans genome into sixteen supercontigs aligned on the eight chromosomes.</title>
        <authorList>
            <person name="van het Hoog M."/>
            <person name="Rast T.J."/>
            <person name="Martchenko M."/>
            <person name="Grindle S."/>
            <person name="Dignard D."/>
            <person name="Hogues H."/>
            <person name="Cuomo C."/>
            <person name="Berriman M."/>
            <person name="Scherer S."/>
            <person name="Magee B.B."/>
            <person name="Whiteway M."/>
            <person name="Chibana H."/>
            <person name="Nantel A."/>
            <person name="Magee P.T."/>
        </authorList>
    </citation>
    <scope>GENOME REANNOTATION</scope>
    <source>
        <strain evidence="7">SC5314 / ATCC MYA-2876</strain>
    </source>
</reference>
<reference evidence="6 7" key="3">
    <citation type="journal article" date="2013" name="Genome Biol.">
        <title>Assembly of a phased diploid Candida albicans genome facilitates allele-specific measurements and provides a simple model for repeat and indel structure.</title>
        <authorList>
            <person name="Muzzey D."/>
            <person name="Schwartz K."/>
            <person name="Weissman J.S."/>
            <person name="Sherlock G."/>
        </authorList>
    </citation>
    <scope>NUCLEOTIDE SEQUENCE [LARGE SCALE GENOMIC DNA]</scope>
    <source>
        <strain evidence="7">SC5314 / ATCC MYA-2876</strain>
    </source>
</reference>
<dbReference type="Proteomes" id="UP000000559">
    <property type="component" value="Chromosome 2"/>
</dbReference>
<dbReference type="GO" id="GO:0032432">
    <property type="term" value="C:actin filament bundle"/>
    <property type="evidence" value="ECO:0000318"/>
    <property type="project" value="GO_Central"/>
</dbReference>
<feature type="coiled-coil region" evidence="3">
    <location>
        <begin position="282"/>
        <end position="313"/>
    </location>
</feature>
<reference evidence="6 7" key="1">
    <citation type="journal article" date="2004" name="Proc. Natl. Acad. Sci. U.S.A.">
        <title>The diploid genome sequence of Candida albicans.</title>
        <authorList>
            <person name="Jones T."/>
            <person name="Federspiel N.A."/>
            <person name="Chibana H."/>
            <person name="Dungan J."/>
            <person name="Kalman S."/>
            <person name="Magee B.B."/>
            <person name="Newport G."/>
            <person name="Thorstenson Y.R."/>
            <person name="Agabian N."/>
            <person name="Magee P.T."/>
            <person name="Davis R.W."/>
            <person name="Scherer S."/>
        </authorList>
    </citation>
    <scope>NUCLEOTIDE SEQUENCE [LARGE SCALE GENOMIC DNA]</scope>
    <source>
        <strain evidence="7">SC5314 / ATCC MYA-2876</strain>
    </source>
</reference>
<dbReference type="Pfam" id="PF00307">
    <property type="entry name" value="CH"/>
    <property type="match status" value="1"/>
</dbReference>
<sequence>MFQKQKVSPWEYLQEATLVKWVNTKLIEDTLSPQTPTSSCKNISETINNLTSDLHDSLVLTKLVNRLIYEVTLNPDHPMNKKANLYYLTPIYTKPTFKLQKLENLSDLLKFLNLILSINVSSISPENIFDGDLKLTLGLVWSLFIFNTASVFPGTPTYSGIKTILLKWINGILTDTSIRNFSKDWANEPETILCEIISNYDANIPCGMNLSELLDYLEESIAFPKLIEPDDFQYNDEKCLIVFLVELYKIFEIEKSYNNVAVDNSLGFDQVITATVEIFKLKSKYESEALKLSNQLNTLINQLSLDISDLKNDFTMDILSCLKLLEDSILDSTKLTHFQNSFNHLNVKLTSLVNILQRFQNFRFEIKSELVYQSYPQIIQILGSIKSMLQSFGDIDYIPASKTLNIDPISTKLEQLITLDSLILAEISEVILNTNSEELFIKLSKLKDVKTKHKSVKTECETTIEYFLGFFRKLEMFESSLQSSPPLKYFEARDPSDFDITPDIFNQFKTVILRHNNCHHDKLFRVLQEQFVPSDFSNTTLEFFTRLIPIKASPISSNDSSFDLTSSTSVDDDDIFDELQQKLDFHLSLTNNKIYDIQEFIRRFENGFKL</sequence>
<dbReference type="OrthoDB" id="10017054at2759"/>
<dbReference type="SMART" id="SM00033">
    <property type="entry name" value="CH"/>
    <property type="match status" value="1"/>
</dbReference>
<dbReference type="KEGG" id="cal:CAALFM_C204970WA"/>
<dbReference type="STRING" id="237561.A0A1D8PHA7"/>
<name>A0A1D8PHA7_CANAL</name>
<keyword evidence="3" id="KW-0175">Coiled coil</keyword>
<keyword evidence="7" id="KW-1185">Reference proteome</keyword>
<evidence type="ECO:0000256" key="2">
    <source>
        <dbReference type="ARBA" id="ARBA00023203"/>
    </source>
</evidence>
<dbReference type="GO" id="GO:0051639">
    <property type="term" value="P:actin filament network formation"/>
    <property type="evidence" value="ECO:0000318"/>
    <property type="project" value="GO_Central"/>
</dbReference>
<evidence type="ECO:0000313" key="6">
    <source>
        <dbReference type="EMBL" id="AOW27516.1"/>
    </source>
</evidence>
<dbReference type="GO" id="GO:0005737">
    <property type="term" value="C:cytoplasm"/>
    <property type="evidence" value="ECO:0000318"/>
    <property type="project" value="GO_Central"/>
</dbReference>
<dbReference type="CGD" id="CAL0000188199">
    <property type="gene designation" value="ABP2"/>
</dbReference>
<dbReference type="InterPro" id="IPR039959">
    <property type="entry name" value="Fimbrin/Plastin"/>
</dbReference>
<protein>
    <submittedName>
        <fullName evidence="6">Abp2p</fullName>
    </submittedName>
</protein>
<evidence type="ECO:0000313" key="7">
    <source>
        <dbReference type="Proteomes" id="UP000000559"/>
    </source>
</evidence>
<dbReference type="RefSeq" id="XP_714888.2">
    <property type="nucleotide sequence ID" value="XM_709795.2"/>
</dbReference>
<accession>A0A1D8PHA7</accession>
<dbReference type="eggNOG" id="KOG0518">
    <property type="taxonomic scope" value="Eukaryota"/>
</dbReference>
<evidence type="ECO:0000256" key="1">
    <source>
        <dbReference type="ARBA" id="ARBA00022737"/>
    </source>
</evidence>
<evidence type="ECO:0000256" key="3">
    <source>
        <dbReference type="SAM" id="Coils"/>
    </source>
</evidence>
<dbReference type="GO" id="GO:0051017">
    <property type="term" value="P:actin filament bundle assembly"/>
    <property type="evidence" value="ECO:0000318"/>
    <property type="project" value="GO_Central"/>
</dbReference>
<dbReference type="InterPro" id="IPR001715">
    <property type="entry name" value="CH_dom"/>
</dbReference>
<proteinExistence type="predicted"/>
<dbReference type="SUPFAM" id="SSF47576">
    <property type="entry name" value="Calponin-homology domain, CH-domain"/>
    <property type="match status" value="1"/>
</dbReference>
<dbReference type="PANTHER" id="PTHR19961">
    <property type="entry name" value="FIMBRIN/PLASTIN"/>
    <property type="match status" value="1"/>
</dbReference>
<keyword evidence="2" id="KW-0009">Actin-binding</keyword>
<gene>
    <name evidence="5 6" type="primary">ABP2</name>
    <name evidence="6" type="ordered locus">CAALFM_C204970WA</name>
    <name evidence="5" type="ordered locus">orf19.11013</name>
</gene>
<dbReference type="GO" id="GO:0051015">
    <property type="term" value="F:actin filament binding"/>
    <property type="evidence" value="ECO:0000318"/>
    <property type="project" value="GO_Central"/>
</dbReference>
<dbReference type="PROSITE" id="PS50021">
    <property type="entry name" value="CH"/>
    <property type="match status" value="1"/>
</dbReference>